<dbReference type="Gene3D" id="3.40.190.10">
    <property type="entry name" value="Periplasmic binding protein-like II"/>
    <property type="match status" value="1"/>
</dbReference>
<accession>A0A0U2UNG1</accession>
<dbReference type="STRING" id="162209.IJ22_31350"/>
<protein>
    <submittedName>
        <fullName evidence="1">Uncharacterized protein</fullName>
    </submittedName>
</protein>
<dbReference type="SUPFAM" id="SSF53850">
    <property type="entry name" value="Periplasmic binding protein-like II"/>
    <property type="match status" value="1"/>
</dbReference>
<dbReference type="KEGG" id="pnp:IJ22_31350"/>
<evidence type="ECO:0000313" key="2">
    <source>
        <dbReference type="Proteomes" id="UP000061660"/>
    </source>
</evidence>
<reference evidence="1 2" key="2">
    <citation type="journal article" date="2016" name="Genome Announc.">
        <title>Complete Genome Sequences of Two Interactive Moderate Thermophiles, Paenibacillus napthalenovorans 32O-Y and Paenibacillus sp. 32O-W.</title>
        <authorList>
            <person name="Butler R.R.III."/>
            <person name="Wang J."/>
            <person name="Stark B.C."/>
            <person name="Pombert J.F."/>
        </authorList>
    </citation>
    <scope>NUCLEOTIDE SEQUENCE [LARGE SCALE GENOMIC DNA]</scope>
    <source>
        <strain evidence="1 2">32O-Y</strain>
    </source>
</reference>
<reference evidence="2" key="1">
    <citation type="submission" date="2015-12" db="EMBL/GenBank/DDBJ databases">
        <title>Complete genome sequences of two moderately thermophilic Paenibacillus species.</title>
        <authorList>
            <person name="Butler R.III."/>
            <person name="Wang J."/>
            <person name="Stark B.C."/>
            <person name="Pombert J.-F."/>
        </authorList>
    </citation>
    <scope>NUCLEOTIDE SEQUENCE [LARGE SCALE GENOMIC DNA]</scope>
    <source>
        <strain evidence="2">32O-Y</strain>
    </source>
</reference>
<dbReference type="RefSeq" id="WP_062409432.1">
    <property type="nucleotide sequence ID" value="NZ_BJCS01000017.1"/>
</dbReference>
<dbReference type="Proteomes" id="UP000061660">
    <property type="component" value="Chromosome"/>
</dbReference>
<dbReference type="EMBL" id="CP013652">
    <property type="protein sequence ID" value="ALS23505.1"/>
    <property type="molecule type" value="Genomic_DNA"/>
</dbReference>
<dbReference type="PROSITE" id="PS51257">
    <property type="entry name" value="PROKAR_LIPOPROTEIN"/>
    <property type="match status" value="1"/>
</dbReference>
<gene>
    <name evidence="1" type="ORF">IJ22_31350</name>
</gene>
<proteinExistence type="predicted"/>
<dbReference type="PATRIC" id="fig|162209.4.peg.3354"/>
<organism evidence="1 2">
    <name type="scientific">Paenibacillus naphthalenovorans</name>
    <dbReference type="NCBI Taxonomy" id="162209"/>
    <lineage>
        <taxon>Bacteria</taxon>
        <taxon>Bacillati</taxon>
        <taxon>Bacillota</taxon>
        <taxon>Bacilli</taxon>
        <taxon>Bacillales</taxon>
        <taxon>Paenibacillaceae</taxon>
        <taxon>Paenibacillus</taxon>
    </lineage>
</organism>
<sequence precursor="true">MRRNGLLCLLLMMFVLAAGCGGGSKADVSIFMIGSNGIPNEAGEKLQASLQSEIGESASVQVLAAPIFSMEKLIVEIAAGQNGILMIPENHFKAMGEQGGYVPLDDVAKAEDFPEGVLEVTEDGKKQKHLYGIPMDQTKWFTELEFDGKNLFAFIPANAPDKEKAKQVMKIIAEK</sequence>
<dbReference type="AlphaFoldDB" id="A0A0U2UNG1"/>
<keyword evidence="2" id="KW-1185">Reference proteome</keyword>
<dbReference type="OrthoDB" id="2652444at2"/>
<evidence type="ECO:0000313" key="1">
    <source>
        <dbReference type="EMBL" id="ALS23505.1"/>
    </source>
</evidence>
<name>A0A0U2UNG1_9BACL</name>